<dbReference type="RefSeq" id="WP_209590437.1">
    <property type="nucleotide sequence ID" value="NZ_JAGGMV010000001.1"/>
</dbReference>
<evidence type="ECO:0000259" key="3">
    <source>
        <dbReference type="PROSITE" id="PS51186"/>
    </source>
</evidence>
<evidence type="ECO:0000313" key="5">
    <source>
        <dbReference type="Proteomes" id="UP000740329"/>
    </source>
</evidence>
<dbReference type="InterPro" id="IPR051635">
    <property type="entry name" value="SNAT-like"/>
</dbReference>
<keyword evidence="1 4" id="KW-0808">Transferase</keyword>
<evidence type="ECO:0000256" key="1">
    <source>
        <dbReference type="ARBA" id="ARBA00022679"/>
    </source>
</evidence>
<accession>A0A8J7S050</accession>
<dbReference type="PANTHER" id="PTHR10908">
    <property type="entry name" value="SEROTONIN N-ACETYLTRANSFERASE"/>
    <property type="match status" value="1"/>
</dbReference>
<dbReference type="EMBL" id="JAGGMV010000001">
    <property type="protein sequence ID" value="MBP2200975.1"/>
    <property type="molecule type" value="Genomic_DNA"/>
</dbReference>
<dbReference type="Pfam" id="PF00583">
    <property type="entry name" value="Acetyltransf_1"/>
    <property type="match status" value="1"/>
</dbReference>
<feature type="domain" description="N-acetyltransferase" evidence="3">
    <location>
        <begin position="6"/>
        <end position="181"/>
    </location>
</feature>
<dbReference type="PROSITE" id="PS51186">
    <property type="entry name" value="GNAT"/>
    <property type="match status" value="1"/>
</dbReference>
<keyword evidence="2 4" id="KW-0012">Acyltransferase</keyword>
<dbReference type="Proteomes" id="UP000740329">
    <property type="component" value="Unassembled WGS sequence"/>
</dbReference>
<dbReference type="AlphaFoldDB" id="A0A8J7S050"/>
<protein>
    <submittedName>
        <fullName evidence="4">Ribosomal-protein-alanine N-acetyltransferase</fullName>
        <ecNumber evidence="4">2.3.1.267</ecNumber>
    </submittedName>
</protein>
<dbReference type="PANTHER" id="PTHR10908:SF0">
    <property type="entry name" value="SEROTONIN N-ACETYLTRANSFERASE"/>
    <property type="match status" value="1"/>
</dbReference>
<dbReference type="SUPFAM" id="SSF55729">
    <property type="entry name" value="Acyl-CoA N-acyltransferases (Nat)"/>
    <property type="match status" value="1"/>
</dbReference>
<dbReference type="GO" id="GO:0008999">
    <property type="term" value="F:protein-N-terminal-alanine acetyltransferase activity"/>
    <property type="evidence" value="ECO:0007669"/>
    <property type="project" value="UniProtKB-EC"/>
</dbReference>
<reference evidence="4" key="1">
    <citation type="submission" date="2021-03" db="EMBL/GenBank/DDBJ databases">
        <title>Genomic Encyclopedia of Type Strains, Phase IV (KMG-V): Genome sequencing to study the core and pangenomes of soil and plant-associated prokaryotes.</title>
        <authorList>
            <person name="Whitman W."/>
        </authorList>
    </citation>
    <scope>NUCLEOTIDE SEQUENCE</scope>
    <source>
        <strain evidence="4">C4</strain>
    </source>
</reference>
<name>A0A8J7S050_METVO</name>
<dbReference type="CDD" id="cd04301">
    <property type="entry name" value="NAT_SF"/>
    <property type="match status" value="1"/>
</dbReference>
<evidence type="ECO:0000313" key="4">
    <source>
        <dbReference type="EMBL" id="MBP2200975.1"/>
    </source>
</evidence>
<comment type="caution">
    <text evidence="4">The sequence shown here is derived from an EMBL/GenBank/DDBJ whole genome shotgun (WGS) entry which is preliminary data.</text>
</comment>
<dbReference type="InterPro" id="IPR016181">
    <property type="entry name" value="Acyl_CoA_acyltransferase"/>
</dbReference>
<organism evidence="4 5">
    <name type="scientific">Methanococcus voltae</name>
    <dbReference type="NCBI Taxonomy" id="2188"/>
    <lineage>
        <taxon>Archaea</taxon>
        <taxon>Methanobacteriati</taxon>
        <taxon>Methanobacteriota</taxon>
        <taxon>Methanomada group</taxon>
        <taxon>Methanococci</taxon>
        <taxon>Methanococcales</taxon>
        <taxon>Methanococcaceae</taxon>
        <taxon>Methanococcus</taxon>
    </lineage>
</organism>
<proteinExistence type="predicted"/>
<gene>
    <name evidence="4" type="ORF">J3E07_000373</name>
</gene>
<dbReference type="EC" id="2.3.1.267" evidence="4"/>
<evidence type="ECO:0000256" key="2">
    <source>
        <dbReference type="ARBA" id="ARBA00023315"/>
    </source>
</evidence>
<dbReference type="Gene3D" id="3.40.630.30">
    <property type="match status" value="1"/>
</dbReference>
<sequence length="181" mass="21081">MVKDDIIIRNASIEDIDQIMNLEINSFDTGIREVKKTYADRLKIFEDGCLVIEGKNKNIIGFVTSELWDVIKENKDYYKKFDLNHDVSKVHTDEGKELYISSIAISKDYQHKGYGNLIFNKLIDKMILKYGIEAVSLIVSENWASARKLYNRNGFSEIYRIEEFFNCNDGKFNGIIMKKEL</sequence>
<dbReference type="InterPro" id="IPR000182">
    <property type="entry name" value="GNAT_dom"/>
</dbReference>